<feature type="region of interest" description="Disordered" evidence="1">
    <location>
        <begin position="1"/>
        <end position="75"/>
    </location>
</feature>
<feature type="region of interest" description="Disordered" evidence="1">
    <location>
        <begin position="85"/>
        <end position="104"/>
    </location>
</feature>
<feature type="domain" description="DUF6531" evidence="2">
    <location>
        <begin position="419"/>
        <end position="491"/>
    </location>
</feature>
<feature type="region of interest" description="Disordered" evidence="1">
    <location>
        <begin position="392"/>
        <end position="422"/>
    </location>
</feature>
<feature type="domain" description="Putative T7SS secretion signal" evidence="3">
    <location>
        <begin position="94"/>
        <end position="270"/>
    </location>
</feature>
<dbReference type="Pfam" id="PF20148">
    <property type="entry name" value="DUF6531"/>
    <property type="match status" value="1"/>
</dbReference>
<evidence type="ECO:0000259" key="2">
    <source>
        <dbReference type="Pfam" id="PF20148"/>
    </source>
</evidence>
<dbReference type="PANTHER" id="PTHR32305:SF15">
    <property type="entry name" value="PROTEIN RHSA-RELATED"/>
    <property type="match status" value="1"/>
</dbReference>
<dbReference type="InterPro" id="IPR031325">
    <property type="entry name" value="RHS_repeat"/>
</dbReference>
<dbReference type="InterPro" id="IPR049082">
    <property type="entry name" value="T7SS_signal"/>
</dbReference>
<dbReference type="EMBL" id="JAERRF010000035">
    <property type="protein sequence ID" value="MBL1101969.1"/>
    <property type="molecule type" value="Genomic_DNA"/>
</dbReference>
<feature type="region of interest" description="Disordered" evidence="1">
    <location>
        <begin position="843"/>
        <end position="865"/>
    </location>
</feature>
<dbReference type="Gene3D" id="2.180.10.10">
    <property type="entry name" value="RHS repeat-associated core"/>
    <property type="match status" value="2"/>
</dbReference>
<dbReference type="PANTHER" id="PTHR32305">
    <property type="match status" value="1"/>
</dbReference>
<evidence type="ECO:0000259" key="3">
    <source>
        <dbReference type="Pfam" id="PF21725"/>
    </source>
</evidence>
<evidence type="ECO:0000313" key="4">
    <source>
        <dbReference type="EMBL" id="MBL1101969.1"/>
    </source>
</evidence>
<proteinExistence type="predicted"/>
<dbReference type="Pfam" id="PF21725">
    <property type="entry name" value="T7SS_signal"/>
    <property type="match status" value="1"/>
</dbReference>
<dbReference type="InterPro" id="IPR045351">
    <property type="entry name" value="DUF6531"/>
</dbReference>
<dbReference type="InterPro" id="IPR006530">
    <property type="entry name" value="YD"/>
</dbReference>
<dbReference type="PRINTS" id="PR00394">
    <property type="entry name" value="RHSPROTEIN"/>
</dbReference>
<dbReference type="NCBIfam" id="TIGR01643">
    <property type="entry name" value="YD_repeat_2x"/>
    <property type="match status" value="12"/>
</dbReference>
<comment type="caution">
    <text evidence="4">The sequence shown here is derived from an EMBL/GenBank/DDBJ whole genome shotgun (WGS) entry which is preliminary data.</text>
</comment>
<name>A0ABS1NPU4_9ACTN</name>
<accession>A0ABS1NPU4</accession>
<keyword evidence="5" id="KW-1185">Reference proteome</keyword>
<organism evidence="4 5">
    <name type="scientific">Streptomyces coffeae</name>
    <dbReference type="NCBI Taxonomy" id="621382"/>
    <lineage>
        <taxon>Bacteria</taxon>
        <taxon>Bacillati</taxon>
        <taxon>Actinomycetota</taxon>
        <taxon>Actinomycetes</taxon>
        <taxon>Kitasatosporales</taxon>
        <taxon>Streptomycetaceae</taxon>
        <taxon>Streptomyces</taxon>
    </lineage>
</organism>
<dbReference type="Pfam" id="PF05593">
    <property type="entry name" value="RHS_repeat"/>
    <property type="match status" value="9"/>
</dbReference>
<dbReference type="InterPro" id="IPR050708">
    <property type="entry name" value="T6SS_VgrG/RHS"/>
</dbReference>
<feature type="compositionally biased region" description="Basic and acidic residues" evidence="1">
    <location>
        <begin position="392"/>
        <end position="403"/>
    </location>
</feature>
<protein>
    <submittedName>
        <fullName evidence="4">RHS repeat protein</fullName>
    </submittedName>
</protein>
<sequence length="1592" mass="173462">MRRCPPCPGDGEGRVHPGTGAGRYRRTWCAEKPPGGCRSEPKGNRNSCGGSHQDVPTGPRLRYDGGWEADDGGREHRVTHKDAIEGGATERIPQGAKPSEVIPGSPKTIEDLAVKLRAYSGAFKDGEDQLGVLSLMNWTGAANEGFKGATDKLPKELESAQTYFTSAASALDSYAAKLRSVQKRVKPIIDDADEARAASKRYWARVKEYNAAVDRKDDTLPERPPEDDPGLAALNSCYGRLDKLEHELQLVVSASKKKLDTAAKEAPDKPPAPSGWDTFKKGLGDFFGGAGETVSGWYNDFDDLVNDGIGGAGLRLAGMVDGAAYAADHPKEFAKAVVNWDEWQRNPARAAGQLTPELLLALASGGSGAIRRGGSAAKNAAQRLLNRERALCRDGRARGRTNSDPDNNSTPNGERPTTGEPIDVATGEMVMSATDVALPGVLPLVLERHYVSGHPCGGWFGRTWAGTLDQRLEIDDEGVVYITDDGMLLAYPIPEPGVPTLPASGPRWPLCWDGKPDGTFTITAPEHHRTLHFSPLPAAGRELALTAITDRTGDNDGDRITITYTTDGTPTEINHSGGYRIAIDTDPQLLRITALRMLHGEDHQHSTTLISYGYNQAGDLSEIINSTGKPLRYQYDDAHRITSWTDRNGTTYAYVYDHRGRVLRGIGPDGTLSGRLHYSTDGRTTRYTDSLGNTTTYAHNNAYKVIAETDPLGNTTHTEWDTNNRHPIAITNPLGHTTRYHYDNHDRLTTIEHPDGTVSRAVRNAWGLPLEIHERGGAVWRHTYDARGAHTSTTDPSGATTYYTYDNKGHLSAITDALGHTIEVTTNGAGLPVTVTDPLGRTTHVGRGPHGQITAITDPLGGTTRQGWTIEGRPAWRETPDGAREVWQWDTEGNLAHHTDQAGHTTTYTHTYFDQPVTRTDPDGARYTFGYDTELRLTTVTNPQGRQWRYDYDPAGHLVAETDFNGATRTYTRDAAGRLTARTNALGETLRYTLDTAGRVLAQHDESTGEETTFAYDANGALIQAANPTTELTREHDPLGRLIAETLNGRTIRHTYDALGRRTRRTTPSARTSDWSWEATGYPSTLTTGGNTLSFTYDAAGRETQRATGAVTLAQGWDTVGRLTSQSLTTSPEGLLQHRSYTYRTDGYVTQIRELTTGTRDFTVDSMGRVTGVQAHGWTEKYAYDSAGNQTHATAPDHAASGDRAYHGTLIRHAGRTSYEHDAAGRLIRRTRRLLNGRTRTWTYTWNTHDRLTEVTTPQGDRWCYTYDPLGRRTAKRHLLDDGTVAEEVHFTWDSAHLVEQITSGGTVTTWDYAPLTHRPVAQTTHRTAEAVPGSANAVLALADVPQSEYDARFHAIITDLVGMPTELVTPDGTLDWQLRTTVWGTPLPAPSGDVECPLRFPGQYADAETGLHYNYFRHYDPETARYVTTDPLGLGPAPNPGAYVHNPHTWSDPLGLAKCPTAKAQGAADKIIDSAAQGKMRKASNYHPHFDNDERVLEILKNPDAVYLSEGQKGNLIFRQGDDIVVTKGAGAGAGDVITGYGPSGRKGTSGVDATGGSPDDPGTPISHDDIVNGKIPNTKGGYLNPAKQIK</sequence>
<evidence type="ECO:0000313" key="5">
    <source>
        <dbReference type="Proteomes" id="UP000634229"/>
    </source>
</evidence>
<feature type="compositionally biased region" description="Basic and acidic residues" evidence="1">
    <location>
        <begin position="61"/>
        <end position="75"/>
    </location>
</feature>
<dbReference type="InterPro" id="IPR022385">
    <property type="entry name" value="Rhs_assc_core"/>
</dbReference>
<dbReference type="Proteomes" id="UP000634229">
    <property type="component" value="Unassembled WGS sequence"/>
</dbReference>
<dbReference type="NCBIfam" id="TIGR03696">
    <property type="entry name" value="Rhs_assc_core"/>
    <property type="match status" value="1"/>
</dbReference>
<feature type="region of interest" description="Disordered" evidence="1">
    <location>
        <begin position="1540"/>
        <end position="1592"/>
    </location>
</feature>
<reference evidence="4 5" key="1">
    <citation type="submission" date="2021-01" db="EMBL/GenBank/DDBJ databases">
        <title>WGS of actinomycetes isolated from Thailand.</title>
        <authorList>
            <person name="Thawai C."/>
        </authorList>
    </citation>
    <scope>NUCLEOTIDE SEQUENCE [LARGE SCALE GENOMIC DNA]</scope>
    <source>
        <strain evidence="4 5">CA1R205</strain>
    </source>
</reference>
<gene>
    <name evidence="4" type="ORF">JK363_36120</name>
</gene>
<evidence type="ECO:0000256" key="1">
    <source>
        <dbReference type="SAM" id="MobiDB-lite"/>
    </source>
</evidence>